<proteinExistence type="predicted"/>
<dbReference type="STRING" id="1121455.SAMN02745728_02158"/>
<dbReference type="Proteomes" id="UP000186469">
    <property type="component" value="Unassembled WGS sequence"/>
</dbReference>
<dbReference type="AlphaFoldDB" id="A0A1M7TKB2"/>
<evidence type="ECO:0000313" key="2">
    <source>
        <dbReference type="Proteomes" id="UP000186469"/>
    </source>
</evidence>
<gene>
    <name evidence="1" type="ORF">SAMN02745728_02158</name>
</gene>
<reference evidence="1 2" key="1">
    <citation type="submission" date="2016-12" db="EMBL/GenBank/DDBJ databases">
        <authorList>
            <person name="Song W.-J."/>
            <person name="Kurnit D.M."/>
        </authorList>
    </citation>
    <scope>NUCLEOTIDE SEQUENCE [LARGE SCALE GENOMIC DNA]</scope>
    <source>
        <strain evidence="1 2">DSM 11393</strain>
    </source>
</reference>
<name>A0A1M7TKB2_9BACT</name>
<dbReference type="Gene3D" id="3.40.50.300">
    <property type="entry name" value="P-loop containing nucleotide triphosphate hydrolases"/>
    <property type="match status" value="1"/>
</dbReference>
<dbReference type="EMBL" id="FRDI01000014">
    <property type="protein sequence ID" value="SHN71181.1"/>
    <property type="molecule type" value="Genomic_DNA"/>
</dbReference>
<organism evidence="1 2">
    <name type="scientific">Desulfovibrio litoralis DSM 11393</name>
    <dbReference type="NCBI Taxonomy" id="1121455"/>
    <lineage>
        <taxon>Bacteria</taxon>
        <taxon>Pseudomonadati</taxon>
        <taxon>Thermodesulfobacteriota</taxon>
        <taxon>Desulfovibrionia</taxon>
        <taxon>Desulfovibrionales</taxon>
        <taxon>Desulfovibrionaceae</taxon>
        <taxon>Desulfovibrio</taxon>
    </lineage>
</organism>
<evidence type="ECO:0000313" key="1">
    <source>
        <dbReference type="EMBL" id="SHN71181.1"/>
    </source>
</evidence>
<accession>A0A1M7TKB2</accession>
<dbReference type="GO" id="GO:0006261">
    <property type="term" value="P:DNA-templated DNA replication"/>
    <property type="evidence" value="ECO:0007669"/>
    <property type="project" value="TreeGrafter"/>
</dbReference>
<dbReference type="SUPFAM" id="SSF52540">
    <property type="entry name" value="P-loop containing nucleoside triphosphate hydrolases"/>
    <property type="match status" value="1"/>
</dbReference>
<dbReference type="Pfam" id="PF13177">
    <property type="entry name" value="DNA_pol3_delta2"/>
    <property type="match status" value="1"/>
</dbReference>
<dbReference type="OrthoDB" id="9811073at2"/>
<dbReference type="PANTHER" id="PTHR11669:SF8">
    <property type="entry name" value="DNA POLYMERASE III SUBUNIT DELTA"/>
    <property type="match status" value="1"/>
</dbReference>
<dbReference type="PANTHER" id="PTHR11669">
    <property type="entry name" value="REPLICATION FACTOR C / DNA POLYMERASE III GAMMA-TAU SUBUNIT"/>
    <property type="match status" value="1"/>
</dbReference>
<keyword evidence="2" id="KW-1185">Reference proteome</keyword>
<dbReference type="InterPro" id="IPR050238">
    <property type="entry name" value="DNA_Rep/Repair_Clamp_Loader"/>
</dbReference>
<dbReference type="InterPro" id="IPR027417">
    <property type="entry name" value="P-loop_NTPase"/>
</dbReference>
<dbReference type="RefSeq" id="WP_072697832.1">
    <property type="nucleotide sequence ID" value="NZ_FRDI01000014.1"/>
</dbReference>
<protein>
    <submittedName>
        <fullName evidence="1">DNA polymerase-3 subunit delta</fullName>
    </submittedName>
</protein>
<sequence length="376" mass="42461">MATNKKNTHKTNKPDVEENIDAALVQREYFRNLSLNILSERFFRVRELFLRLTVNTPQALLIEGGTSLERLGAALFLGALLNCEADKQVDSVSPLLLVNPEPSTEKIEKPCCKCNACKLFMCGEHRDLILLDGRFESIKIEAVRDLRNSLGTRPNNASKRIVIFSEAHNLVDMAGQALLKTLEEPKTHTLFILCTSQRERLLPTLVSRSWVITLPWQHPHGESESVLLSENIDESLSSEIELKKIKELEQAFINMIGEDTNYVNLNTPSWLQLSSQKGYFDKYLGLAFVSHCRRELCLALGLGDLSLNQNIEQEAKHKPKKLSLLAALLSVLDKQFLLDVSVCLDEAESDLTYGLNPSLVMDCFATKLFLTKRNLY</sequence>